<dbReference type="PATRIC" id="fig|745411.4.peg.2576"/>
<dbReference type="EC" id="2.7.1.49" evidence="2"/>
<dbReference type="GO" id="GO:0009228">
    <property type="term" value="P:thiamine biosynthetic process"/>
    <property type="evidence" value="ECO:0007669"/>
    <property type="project" value="InterPro"/>
</dbReference>
<dbReference type="Gene3D" id="3.40.1190.20">
    <property type="match status" value="1"/>
</dbReference>
<keyword evidence="4" id="KW-0418">Kinase</keyword>
<keyword evidence="4" id="KW-0808">Transferase</keyword>
<dbReference type="GO" id="GO:0005829">
    <property type="term" value="C:cytosol"/>
    <property type="evidence" value="ECO:0007669"/>
    <property type="project" value="TreeGrafter"/>
</dbReference>
<dbReference type="eggNOG" id="COG0351">
    <property type="taxonomic scope" value="Bacteria"/>
</dbReference>
<dbReference type="RefSeq" id="WP_008485377.1">
    <property type="nucleotide sequence ID" value="NZ_AMRI01000018.1"/>
</dbReference>
<comment type="pathway">
    <text evidence="1">Cofactor biosynthesis; thiamine diphosphate biosynthesis.</text>
</comment>
<evidence type="ECO:0000313" key="5">
    <source>
        <dbReference type="Proteomes" id="UP000006755"/>
    </source>
</evidence>
<keyword evidence="5" id="KW-1185">Reference proteome</keyword>
<sequence length="253" mass="25803">MRYPVLFIGGSDPSGGAGIQADIKSCQALGGYAMAVPTALTVQNTHGVSQLELLPPSLVAAQLNGVLGDIAPLAVKVGMLGSPAIAEAVADTLKALPSAVPLVLDPVLSASSGMKLGALEAIRTLLPRVSLLTPNLPEAASLLGQHLPAETLVAALQEALPCPFLLKGGHGEGAILRDWLWDGQRLTSLTARRQRSNQLHGTGCTLAAALATELAKGRPLALAAVLAHQYLQGAITRAAKAPLGQGPHGPLAH</sequence>
<organism evidence="4 5">
    <name type="scientific">Gallaecimonas xiamenensis 3-C-1</name>
    <dbReference type="NCBI Taxonomy" id="745411"/>
    <lineage>
        <taxon>Bacteria</taxon>
        <taxon>Pseudomonadati</taxon>
        <taxon>Pseudomonadota</taxon>
        <taxon>Gammaproteobacteria</taxon>
        <taxon>Enterobacterales</taxon>
        <taxon>Gallaecimonadaceae</taxon>
        <taxon>Gallaecimonas</taxon>
    </lineage>
</organism>
<dbReference type="CDD" id="cd01169">
    <property type="entry name" value="HMPP_kinase"/>
    <property type="match status" value="1"/>
</dbReference>
<dbReference type="UniPathway" id="UPA00060">
    <property type="reaction ID" value="UER00138"/>
</dbReference>
<dbReference type="PANTHER" id="PTHR20858">
    <property type="entry name" value="PHOSPHOMETHYLPYRIMIDINE KINASE"/>
    <property type="match status" value="1"/>
</dbReference>
<feature type="domain" description="Pyridoxamine kinase/Phosphomethylpyrimidine kinase" evidence="3">
    <location>
        <begin position="12"/>
        <end position="248"/>
    </location>
</feature>
<dbReference type="EMBL" id="AMRI01000018">
    <property type="protein sequence ID" value="EKE71091.1"/>
    <property type="molecule type" value="Genomic_DNA"/>
</dbReference>
<dbReference type="InterPro" id="IPR013749">
    <property type="entry name" value="PM/HMP-P_kinase-1"/>
</dbReference>
<accession>K2ILQ8</accession>
<evidence type="ECO:0000256" key="2">
    <source>
        <dbReference type="ARBA" id="ARBA00012135"/>
    </source>
</evidence>
<dbReference type="InterPro" id="IPR004399">
    <property type="entry name" value="HMP/HMP-P_kinase_dom"/>
</dbReference>
<dbReference type="GO" id="GO:0008972">
    <property type="term" value="F:phosphomethylpyrimidine kinase activity"/>
    <property type="evidence" value="ECO:0007669"/>
    <property type="project" value="InterPro"/>
</dbReference>
<dbReference type="PANTHER" id="PTHR20858:SF17">
    <property type="entry name" value="HYDROXYMETHYLPYRIMIDINE_PHOSPHOMETHYLPYRIMIDINE KINASE THI20-RELATED"/>
    <property type="match status" value="1"/>
</dbReference>
<dbReference type="NCBIfam" id="TIGR00097">
    <property type="entry name" value="HMP-P_kinase"/>
    <property type="match status" value="1"/>
</dbReference>
<dbReference type="InterPro" id="IPR029056">
    <property type="entry name" value="Ribokinase-like"/>
</dbReference>
<evidence type="ECO:0000259" key="3">
    <source>
        <dbReference type="Pfam" id="PF08543"/>
    </source>
</evidence>
<name>K2ILQ8_9GAMM</name>
<dbReference type="OrthoDB" id="9810880at2"/>
<protein>
    <recommendedName>
        <fullName evidence="2">hydroxymethylpyrimidine kinase</fullName>
        <ecNumber evidence="2">2.7.1.49</ecNumber>
    </recommendedName>
</protein>
<evidence type="ECO:0000256" key="1">
    <source>
        <dbReference type="ARBA" id="ARBA00004948"/>
    </source>
</evidence>
<evidence type="ECO:0000313" key="4">
    <source>
        <dbReference type="EMBL" id="EKE71091.1"/>
    </source>
</evidence>
<dbReference type="Pfam" id="PF08543">
    <property type="entry name" value="Phos_pyr_kin"/>
    <property type="match status" value="1"/>
</dbReference>
<reference evidence="4 5" key="1">
    <citation type="journal article" date="2012" name="J. Bacteriol.">
        <title>Genome Sequence of Gallaecimonas xiamenensis Type Strain 3-C-1.</title>
        <authorList>
            <person name="Lai Q."/>
            <person name="Wang L."/>
            <person name="Wang W."/>
            <person name="Shao Z."/>
        </authorList>
    </citation>
    <scope>NUCLEOTIDE SEQUENCE [LARGE SCALE GENOMIC DNA]</scope>
    <source>
        <strain evidence="4 5">3-C-1</strain>
    </source>
</reference>
<dbReference type="STRING" id="745411.B3C1_13079"/>
<dbReference type="Proteomes" id="UP000006755">
    <property type="component" value="Unassembled WGS sequence"/>
</dbReference>
<dbReference type="GO" id="GO:0009229">
    <property type="term" value="P:thiamine diphosphate biosynthetic process"/>
    <property type="evidence" value="ECO:0007669"/>
    <property type="project" value="UniProtKB-UniPathway"/>
</dbReference>
<dbReference type="AlphaFoldDB" id="K2ILQ8"/>
<gene>
    <name evidence="4" type="ORF">B3C1_13079</name>
</gene>
<proteinExistence type="predicted"/>
<dbReference type="GO" id="GO:0008902">
    <property type="term" value="F:hydroxymethylpyrimidine kinase activity"/>
    <property type="evidence" value="ECO:0007669"/>
    <property type="project" value="UniProtKB-EC"/>
</dbReference>
<dbReference type="SUPFAM" id="SSF53613">
    <property type="entry name" value="Ribokinase-like"/>
    <property type="match status" value="1"/>
</dbReference>
<comment type="caution">
    <text evidence="4">The sequence shown here is derived from an EMBL/GenBank/DDBJ whole genome shotgun (WGS) entry which is preliminary data.</text>
</comment>